<dbReference type="GeneID" id="106464470"/>
<dbReference type="NCBIfam" id="TIGR00186">
    <property type="entry name" value="rRNA_methyl_3"/>
    <property type="match status" value="1"/>
</dbReference>
<keyword evidence="4" id="KW-0489">Methyltransferase</keyword>
<gene>
    <name evidence="13" type="primary">LOC106464470</name>
</gene>
<dbReference type="Pfam" id="PF08032">
    <property type="entry name" value="SpoU_sub_bind"/>
    <property type="match status" value="1"/>
</dbReference>
<feature type="region of interest" description="Disordered" evidence="10">
    <location>
        <begin position="70"/>
        <end position="89"/>
    </location>
</feature>
<dbReference type="Pfam" id="PF00588">
    <property type="entry name" value="SpoU_methylase"/>
    <property type="match status" value="1"/>
</dbReference>
<dbReference type="InterPro" id="IPR029064">
    <property type="entry name" value="Ribosomal_eL30-like_sf"/>
</dbReference>
<evidence type="ECO:0000256" key="1">
    <source>
        <dbReference type="ARBA" id="ARBA00004173"/>
    </source>
</evidence>
<dbReference type="InterPro" id="IPR047182">
    <property type="entry name" value="MRM1"/>
</dbReference>
<name>A0ABM1BDZ6_LIMPO</name>
<sequence length="405" mass="46226">MKLVSVCLCTSTGKVYTYSTVLRTLFMYNWKYVRFMSKIREPKTPQSPFTNSSSFQKNKFRFTNLEPENSLQHHNQATNRHPKKGNLTSPNLYDATNFMQKTCNKSVSYSLMSEDLVKKNNSTRVWRDDMDKFEVKGEILYGLHPVSLALKEKRRHIFKLFVKQINNPEIIHKEPAFNHILELALAVDVPVQKVSRSVLDILSKRHVHQGVCLDVSKLKLKNEQEVFLSLKDKKYFSNKQHPVWLVLDQIQDPMNFGAVLRSAYYFGIDCLLVVRDNSCRLSPVVSKASAGSLEVLDLYQVNSLPAFLRMMKQEGWNIVGTRGYSEKKSYAEDIPLVSVEDFILAKPTVIIIGSEGRGVSSDVHDLCDTFLTVSPGRLLHTDIESLNVSVATGIILHRLLQMHNS</sequence>
<evidence type="ECO:0000256" key="7">
    <source>
        <dbReference type="ARBA" id="ARBA00022946"/>
    </source>
</evidence>
<feature type="domain" description="RNA 2-O ribose methyltransferase substrate binding" evidence="11">
    <location>
        <begin position="139"/>
        <end position="221"/>
    </location>
</feature>
<organism evidence="12 13">
    <name type="scientific">Limulus polyphemus</name>
    <name type="common">Atlantic horseshoe crab</name>
    <dbReference type="NCBI Taxonomy" id="6850"/>
    <lineage>
        <taxon>Eukaryota</taxon>
        <taxon>Metazoa</taxon>
        <taxon>Ecdysozoa</taxon>
        <taxon>Arthropoda</taxon>
        <taxon>Chelicerata</taxon>
        <taxon>Merostomata</taxon>
        <taxon>Xiphosura</taxon>
        <taxon>Limulidae</taxon>
        <taxon>Limulus</taxon>
    </lineage>
</organism>
<dbReference type="InterPro" id="IPR029026">
    <property type="entry name" value="tRNA_m1G_MTases_N"/>
</dbReference>
<feature type="compositionally biased region" description="Polar residues" evidence="10">
    <location>
        <begin position="70"/>
        <end position="79"/>
    </location>
</feature>
<keyword evidence="3" id="KW-0698">rRNA processing</keyword>
<comment type="similarity">
    <text evidence="2">Belongs to the class IV-like SAM-binding methyltransferase superfamily. RNA methyltransferase TrmH family.</text>
</comment>
<evidence type="ECO:0000256" key="2">
    <source>
        <dbReference type="ARBA" id="ARBA00007228"/>
    </source>
</evidence>
<evidence type="ECO:0000256" key="10">
    <source>
        <dbReference type="SAM" id="MobiDB-lite"/>
    </source>
</evidence>
<dbReference type="InterPro" id="IPR029028">
    <property type="entry name" value="Alpha/beta_knot_MTases"/>
</dbReference>
<keyword evidence="5" id="KW-0808">Transferase</keyword>
<evidence type="ECO:0000256" key="8">
    <source>
        <dbReference type="ARBA" id="ARBA00023128"/>
    </source>
</evidence>
<evidence type="ECO:0000256" key="5">
    <source>
        <dbReference type="ARBA" id="ARBA00022679"/>
    </source>
</evidence>
<keyword evidence="6" id="KW-0949">S-adenosyl-L-methionine</keyword>
<dbReference type="CDD" id="cd18105">
    <property type="entry name" value="SpoU-like_MRM1"/>
    <property type="match status" value="1"/>
</dbReference>
<dbReference type="PANTHER" id="PTHR46103">
    <property type="entry name" value="RRNA METHYLTRANSFERASE 1, MITOCHONDRIAL"/>
    <property type="match status" value="1"/>
</dbReference>
<evidence type="ECO:0000259" key="11">
    <source>
        <dbReference type="SMART" id="SM00967"/>
    </source>
</evidence>
<accession>A0ABM1BDZ6</accession>
<reference evidence="13" key="1">
    <citation type="submission" date="2025-08" db="UniProtKB">
        <authorList>
            <consortium name="RefSeq"/>
        </authorList>
    </citation>
    <scope>IDENTIFICATION</scope>
    <source>
        <tissue evidence="13">Muscle</tissue>
    </source>
</reference>
<keyword evidence="8" id="KW-0496">Mitochondrion</keyword>
<dbReference type="InterPro" id="IPR004441">
    <property type="entry name" value="rRNA_MeTrfase_TrmH"/>
</dbReference>
<protein>
    <recommendedName>
        <fullName evidence="9">rRNA methyltransferase 1, mitochondrial</fullName>
    </recommendedName>
</protein>
<dbReference type="SMART" id="SM00967">
    <property type="entry name" value="SpoU_sub_bind"/>
    <property type="match status" value="1"/>
</dbReference>
<evidence type="ECO:0000256" key="3">
    <source>
        <dbReference type="ARBA" id="ARBA00022552"/>
    </source>
</evidence>
<dbReference type="SUPFAM" id="SSF55315">
    <property type="entry name" value="L30e-like"/>
    <property type="match status" value="1"/>
</dbReference>
<dbReference type="RefSeq" id="XP_013780069.1">
    <property type="nucleotide sequence ID" value="XM_013924615.2"/>
</dbReference>
<proteinExistence type="inferred from homology"/>
<keyword evidence="7" id="KW-0809">Transit peptide</keyword>
<dbReference type="SUPFAM" id="SSF75217">
    <property type="entry name" value="alpha/beta knot"/>
    <property type="match status" value="1"/>
</dbReference>
<dbReference type="Gene3D" id="3.30.1330.30">
    <property type="match status" value="1"/>
</dbReference>
<comment type="subcellular location">
    <subcellularLocation>
        <location evidence="1">Mitochondrion</location>
    </subcellularLocation>
</comment>
<dbReference type="Gene3D" id="3.40.1280.10">
    <property type="match status" value="1"/>
</dbReference>
<dbReference type="Proteomes" id="UP000694941">
    <property type="component" value="Unplaced"/>
</dbReference>
<evidence type="ECO:0000313" key="13">
    <source>
        <dbReference type="RefSeq" id="XP_013780069.1"/>
    </source>
</evidence>
<dbReference type="PANTHER" id="PTHR46103:SF1">
    <property type="entry name" value="RRNA METHYLTRANSFERASE 1, MITOCHONDRIAL"/>
    <property type="match status" value="1"/>
</dbReference>
<evidence type="ECO:0000313" key="12">
    <source>
        <dbReference type="Proteomes" id="UP000694941"/>
    </source>
</evidence>
<evidence type="ECO:0000256" key="9">
    <source>
        <dbReference type="ARBA" id="ARBA00034881"/>
    </source>
</evidence>
<evidence type="ECO:0000256" key="6">
    <source>
        <dbReference type="ARBA" id="ARBA00022691"/>
    </source>
</evidence>
<evidence type="ECO:0000256" key="4">
    <source>
        <dbReference type="ARBA" id="ARBA00022603"/>
    </source>
</evidence>
<dbReference type="InterPro" id="IPR047261">
    <property type="entry name" value="MRM1_MeTrfase_dom"/>
</dbReference>
<keyword evidence="12" id="KW-1185">Reference proteome</keyword>
<dbReference type="InterPro" id="IPR001537">
    <property type="entry name" value="SpoU_MeTrfase"/>
</dbReference>
<dbReference type="InterPro" id="IPR013123">
    <property type="entry name" value="SpoU_subst-bd"/>
</dbReference>